<dbReference type="PRINTS" id="PR01806">
    <property type="entry name" value="VIRFACTRMVIN"/>
</dbReference>
<keyword evidence="5 10" id="KW-0573">Peptidoglycan synthesis</keyword>
<evidence type="ECO:0000256" key="2">
    <source>
        <dbReference type="ARBA" id="ARBA00022475"/>
    </source>
</evidence>
<feature type="transmembrane region" description="Helical" evidence="10">
    <location>
        <begin position="134"/>
        <end position="154"/>
    </location>
</feature>
<keyword evidence="13" id="KW-1185">Reference proteome</keyword>
<feature type="transmembrane region" description="Helical" evidence="10">
    <location>
        <begin position="240"/>
        <end position="261"/>
    </location>
</feature>
<name>A0AA86J6L9_9BURK</name>
<keyword evidence="10" id="KW-0997">Cell inner membrane</keyword>
<evidence type="ECO:0000256" key="10">
    <source>
        <dbReference type="HAMAP-Rule" id="MF_02078"/>
    </source>
</evidence>
<keyword evidence="4 10" id="KW-0133">Cell shape</keyword>
<comment type="function">
    <text evidence="8 10 11">Involved in peptidoglycan biosynthesis. Transports lipid-linked peptidoglycan precursors from the inner to the outer leaflet of the cytoplasmic membrane.</text>
</comment>
<gene>
    <name evidence="10 12" type="primary">murJ</name>
    <name evidence="12" type="ORF">RGQ30_08810</name>
</gene>
<keyword evidence="10 11" id="KW-0961">Cell wall biogenesis/degradation</keyword>
<feature type="transmembrane region" description="Helical" evidence="10">
    <location>
        <begin position="487"/>
        <end position="508"/>
    </location>
</feature>
<keyword evidence="10 11" id="KW-0813">Transport</keyword>
<feature type="transmembrane region" description="Helical" evidence="10">
    <location>
        <begin position="188"/>
        <end position="208"/>
    </location>
</feature>
<comment type="pathway">
    <text evidence="10">Cell wall biogenesis; peptidoglycan biosynthesis.</text>
</comment>
<dbReference type="GO" id="GO:0008360">
    <property type="term" value="P:regulation of cell shape"/>
    <property type="evidence" value="ECO:0007669"/>
    <property type="project" value="UniProtKB-UniRule"/>
</dbReference>
<dbReference type="GO" id="GO:0015648">
    <property type="term" value="F:lipid-linked peptidoglycan transporter activity"/>
    <property type="evidence" value="ECO:0007669"/>
    <property type="project" value="UniProtKB-UniRule"/>
</dbReference>
<dbReference type="RefSeq" id="WP_130558135.1">
    <property type="nucleotide sequence ID" value="NZ_AP028947.1"/>
</dbReference>
<dbReference type="InterPro" id="IPR051050">
    <property type="entry name" value="Lipid_II_flippase_MurJ/MviN"/>
</dbReference>
<feature type="transmembrane region" description="Helical" evidence="10">
    <location>
        <begin position="447"/>
        <end position="467"/>
    </location>
</feature>
<evidence type="ECO:0000256" key="3">
    <source>
        <dbReference type="ARBA" id="ARBA00022692"/>
    </source>
</evidence>
<evidence type="ECO:0000256" key="8">
    <source>
        <dbReference type="ARBA" id="ARBA00060041"/>
    </source>
</evidence>
<evidence type="ECO:0000313" key="13">
    <source>
        <dbReference type="Proteomes" id="UP001329151"/>
    </source>
</evidence>
<dbReference type="Proteomes" id="UP001329151">
    <property type="component" value="Chromosome"/>
</dbReference>
<feature type="transmembrane region" description="Helical" evidence="10">
    <location>
        <begin position="416"/>
        <end position="435"/>
    </location>
</feature>
<feature type="transmembrane region" description="Helical" evidence="10">
    <location>
        <begin position="281"/>
        <end position="303"/>
    </location>
</feature>
<dbReference type="HAMAP" id="MF_02078">
    <property type="entry name" value="MurJ_MviN"/>
    <property type="match status" value="1"/>
</dbReference>
<dbReference type="GO" id="GO:0009252">
    <property type="term" value="P:peptidoglycan biosynthetic process"/>
    <property type="evidence" value="ECO:0007669"/>
    <property type="project" value="UniProtKB-UniRule"/>
</dbReference>
<evidence type="ECO:0000313" key="12">
    <source>
        <dbReference type="EMBL" id="BET25380.1"/>
    </source>
</evidence>
<dbReference type="CDD" id="cd13123">
    <property type="entry name" value="MATE_MurJ_like"/>
    <property type="match status" value="1"/>
</dbReference>
<evidence type="ECO:0000256" key="11">
    <source>
        <dbReference type="PIRNR" id="PIRNR002869"/>
    </source>
</evidence>
<evidence type="ECO:0000256" key="1">
    <source>
        <dbReference type="ARBA" id="ARBA00004651"/>
    </source>
</evidence>
<evidence type="ECO:0000256" key="9">
    <source>
        <dbReference type="ARBA" id="ARBA00061532"/>
    </source>
</evidence>
<evidence type="ECO:0000256" key="7">
    <source>
        <dbReference type="ARBA" id="ARBA00023136"/>
    </source>
</evidence>
<reference evidence="12 13" key="1">
    <citation type="submission" date="2023-10" db="EMBL/GenBank/DDBJ databases">
        <title>Complete Genome Sequence of Limnobacter thiooxidans CS-K2T, Isolated from freshwater lake sediments in Bavaria, Germany.</title>
        <authorList>
            <person name="Naruki M."/>
            <person name="Watanabe A."/>
            <person name="Warashina T."/>
            <person name="Morita T."/>
            <person name="Arakawa K."/>
        </authorList>
    </citation>
    <scope>NUCLEOTIDE SEQUENCE [LARGE SCALE GENOMIC DNA]</scope>
    <source>
        <strain evidence="12 13">CS-K2</strain>
    </source>
</reference>
<organism evidence="12 13">
    <name type="scientific">Limnobacter thiooxidans</name>
    <dbReference type="NCBI Taxonomy" id="131080"/>
    <lineage>
        <taxon>Bacteria</taxon>
        <taxon>Pseudomonadati</taxon>
        <taxon>Pseudomonadota</taxon>
        <taxon>Betaproteobacteria</taxon>
        <taxon>Burkholderiales</taxon>
        <taxon>Burkholderiaceae</taxon>
        <taxon>Limnobacter</taxon>
    </lineage>
</organism>
<evidence type="ECO:0000256" key="5">
    <source>
        <dbReference type="ARBA" id="ARBA00022984"/>
    </source>
</evidence>
<dbReference type="GO" id="GO:0005886">
    <property type="term" value="C:plasma membrane"/>
    <property type="evidence" value="ECO:0007669"/>
    <property type="project" value="UniProtKB-SubCell"/>
</dbReference>
<proteinExistence type="inferred from homology"/>
<feature type="transmembrane region" description="Helical" evidence="10">
    <location>
        <begin position="315"/>
        <end position="343"/>
    </location>
</feature>
<comment type="subcellular location">
    <subcellularLocation>
        <location evidence="10">Cell inner membrane</location>
        <topology evidence="10">Multi-pass membrane protein</topology>
    </subcellularLocation>
    <subcellularLocation>
        <location evidence="1">Cell membrane</location>
        <topology evidence="1">Multi-pass membrane protein</topology>
    </subcellularLocation>
</comment>
<accession>A0AA86J6L9</accession>
<keyword evidence="3 10" id="KW-0812">Transmembrane</keyword>
<dbReference type="EMBL" id="AP028947">
    <property type="protein sequence ID" value="BET25380.1"/>
    <property type="molecule type" value="Genomic_DNA"/>
</dbReference>
<dbReference type="GO" id="GO:0071555">
    <property type="term" value="P:cell wall organization"/>
    <property type="evidence" value="ECO:0007669"/>
    <property type="project" value="UniProtKB-UniRule"/>
</dbReference>
<feature type="transmembrane region" description="Helical" evidence="10">
    <location>
        <begin position="161"/>
        <end position="182"/>
    </location>
</feature>
<evidence type="ECO:0000256" key="6">
    <source>
        <dbReference type="ARBA" id="ARBA00022989"/>
    </source>
</evidence>
<dbReference type="PANTHER" id="PTHR47019:SF1">
    <property type="entry name" value="LIPID II FLIPPASE MURJ"/>
    <property type="match status" value="1"/>
</dbReference>
<dbReference type="PIRSF" id="PIRSF002869">
    <property type="entry name" value="MviN"/>
    <property type="match status" value="1"/>
</dbReference>
<keyword evidence="2 10" id="KW-1003">Cell membrane</keyword>
<keyword evidence="7 10" id="KW-0472">Membrane</keyword>
<keyword evidence="6 10" id="KW-1133">Transmembrane helix</keyword>
<dbReference type="AlphaFoldDB" id="A0AA86J6L9"/>
<dbReference type="NCBIfam" id="TIGR01695">
    <property type="entry name" value="murJ_mviN"/>
    <property type="match status" value="1"/>
</dbReference>
<dbReference type="PANTHER" id="PTHR47019">
    <property type="entry name" value="LIPID II FLIPPASE MURJ"/>
    <property type="match status" value="1"/>
</dbReference>
<protein>
    <recommendedName>
        <fullName evidence="10">Probable lipid II flippase MurJ</fullName>
    </recommendedName>
</protein>
<dbReference type="GO" id="GO:0034204">
    <property type="term" value="P:lipid translocation"/>
    <property type="evidence" value="ECO:0007669"/>
    <property type="project" value="TreeGrafter"/>
</dbReference>
<evidence type="ECO:0000256" key="4">
    <source>
        <dbReference type="ARBA" id="ARBA00022960"/>
    </source>
</evidence>
<feature type="transmembrane region" description="Helical" evidence="10">
    <location>
        <begin position="355"/>
        <end position="377"/>
    </location>
</feature>
<dbReference type="InterPro" id="IPR004268">
    <property type="entry name" value="MurJ"/>
</dbReference>
<feature type="transmembrane region" description="Helical" evidence="10">
    <location>
        <begin position="90"/>
        <end position="114"/>
    </location>
</feature>
<dbReference type="Pfam" id="PF03023">
    <property type="entry name" value="MurJ"/>
    <property type="match status" value="1"/>
</dbReference>
<sequence length="520" mass="55628">MNLLKSAAVVSAMTLLSRITGLIRETITARLLGAGAESDAFFIAFRIPNLLRRLFAEGAFSQAFIPILSQTNAVEGKAAAVDLARRVSSLLFVTLLLIVVLGVLGGSWVVMGMASGLEVGSDQFELTVLLTQWMFPYILLISMVALASGLLNTFRSFALPAFAPVLLNISFIAGALLLAPYFDEAVKAFAIAVMVGGVLQVVVLWYGLARTGCWINPFAGFGTIKAAWSDEQVRRVLKNMVPATLAVSVAQISLIINTNIASHLEKGSVSWISYGDRLMEFPTALLGVALGTVLLPSLSAAATRSHEEFSRLMDWGLRLTVVFVLPAAIGMGLFSEALVALLFHYGRFDAVDVAMTSQAVVAYSLGLAGLVLVKILAPGFYAKQDIRTPVIIGIGVVVTTQLMNLVFVPLYGHAGLPLSISGGALLNAAVLYWGLRRRGLYTPSTGWAMYFTKVLLAAVAMGVGLWFMNQQFDWLAMATTPVLRIAAVLGVIAVCGLIYFAVLAVLGLNPRRLIRKPAGQ</sequence>
<feature type="transmembrane region" description="Helical" evidence="10">
    <location>
        <begin position="389"/>
        <end position="410"/>
    </location>
</feature>
<comment type="similarity">
    <text evidence="9 10 11">Belongs to the MurJ/MviN family.</text>
</comment>
<dbReference type="KEGG" id="lto:RGQ30_08810"/>